<evidence type="ECO:0000313" key="2">
    <source>
        <dbReference type="EMBL" id="QHD70855.1"/>
    </source>
</evidence>
<sequence length="202" mass="22265">MAHLTLRIEDDIADAIDMLAKAAGMTRSKWISRAIRDALQSRPDEIRDVPTGEGVSKMLSLRFPSDELAAMDLVAAKAGLTRAQWIKRTLRWQLWDRAGELRLIPSSHRSIIKLVSQVRAIGRSLNQAVKAMNAANRPDSPLEVHRVAGEVIAMEGRLSSTINQAASGLTAIASGEVYYWTGRERKLPSLIEIDTSAIEVEP</sequence>
<proteinExistence type="predicted"/>
<dbReference type="InterPro" id="IPR010985">
    <property type="entry name" value="Ribbon_hlx_hlx"/>
</dbReference>
<dbReference type="Pfam" id="PF01402">
    <property type="entry name" value="RHH_1"/>
    <property type="match status" value="1"/>
</dbReference>
<gene>
    <name evidence="2" type="ORF">GS397_27530</name>
</gene>
<protein>
    <submittedName>
        <fullName evidence="2">Ribbon-helix-helix protein, CopG family</fullName>
    </submittedName>
</protein>
<reference evidence="2 3" key="1">
    <citation type="submission" date="2019-12" db="EMBL/GenBank/DDBJ databases">
        <title>Functional and genomic insights into the Sphingobium yanoikuyae YC-JY1, a bacterium efficiently degrading bisphenol A.</title>
        <authorList>
            <person name="Jia Y."/>
            <person name="Li X."/>
            <person name="Wang J."/>
            <person name="Eltoukhy A."/>
            <person name="Lamraoui I."/>
            <person name="Yan Y."/>
        </authorList>
    </citation>
    <scope>NUCLEOTIDE SEQUENCE [LARGE SCALE GENOMIC DNA]</scope>
    <source>
        <strain evidence="2 3">YC-JY1</strain>
        <plasmid evidence="2 3">unnamed4</plasmid>
    </source>
</reference>
<accession>A0A6P1GQJ0</accession>
<name>A0A6P1GQJ0_SPHYA</name>
<keyword evidence="2" id="KW-0614">Plasmid</keyword>
<organism evidence="2 3">
    <name type="scientific">Sphingobium yanoikuyae</name>
    <name type="common">Sphingomonas yanoikuyae</name>
    <dbReference type="NCBI Taxonomy" id="13690"/>
    <lineage>
        <taxon>Bacteria</taxon>
        <taxon>Pseudomonadati</taxon>
        <taxon>Pseudomonadota</taxon>
        <taxon>Alphaproteobacteria</taxon>
        <taxon>Sphingomonadales</taxon>
        <taxon>Sphingomonadaceae</taxon>
        <taxon>Sphingobium</taxon>
    </lineage>
</organism>
<geneLocation type="plasmid" evidence="2">
    <name>unnamed4</name>
</geneLocation>
<dbReference type="CDD" id="cd21631">
    <property type="entry name" value="RHH_CopG_NikR-like"/>
    <property type="match status" value="1"/>
</dbReference>
<dbReference type="SUPFAM" id="SSF47598">
    <property type="entry name" value="Ribbon-helix-helix"/>
    <property type="match status" value="1"/>
</dbReference>
<evidence type="ECO:0000313" key="3">
    <source>
        <dbReference type="Proteomes" id="UP000464086"/>
    </source>
</evidence>
<dbReference type="EMBL" id="CP047222">
    <property type="protein sequence ID" value="QHD70855.1"/>
    <property type="molecule type" value="Genomic_DNA"/>
</dbReference>
<dbReference type="Proteomes" id="UP000464086">
    <property type="component" value="Plasmid unnamed4"/>
</dbReference>
<dbReference type="GO" id="GO:0006355">
    <property type="term" value="P:regulation of DNA-templated transcription"/>
    <property type="evidence" value="ECO:0007669"/>
    <property type="project" value="InterPro"/>
</dbReference>
<evidence type="ECO:0000259" key="1">
    <source>
        <dbReference type="Pfam" id="PF01402"/>
    </source>
</evidence>
<dbReference type="RefSeq" id="WP_092960311.1">
    <property type="nucleotide sequence ID" value="NZ_CP047222.1"/>
</dbReference>
<dbReference type="InterPro" id="IPR002145">
    <property type="entry name" value="CopG"/>
</dbReference>
<feature type="domain" description="Ribbon-helix-helix protein CopG" evidence="1">
    <location>
        <begin position="4"/>
        <end position="39"/>
    </location>
</feature>
<dbReference type="AlphaFoldDB" id="A0A6P1GQJ0"/>